<accession>A0A897NQV2</accession>
<dbReference type="EMBL" id="CP064791">
    <property type="protein sequence ID" value="QSG15158.1"/>
    <property type="molecule type" value="Genomic_DNA"/>
</dbReference>
<reference evidence="3 4" key="1">
    <citation type="submission" date="2020-11" db="EMBL/GenBank/DDBJ databases">
        <title>Carbohydrate-dependent, anaerobic sulfur respiration: A novel catabolism in halophilic archaea.</title>
        <authorList>
            <person name="Sorokin D.Y."/>
            <person name="Messina E."/>
            <person name="Smedile F."/>
            <person name="La Cono V."/>
            <person name="Hallsworth J.E."/>
            <person name="Yakimov M.M."/>
        </authorList>
    </citation>
    <scope>NUCLEOTIDE SEQUENCE [LARGE SCALE GENOMIC DNA]</scope>
    <source>
        <strain evidence="3 4">HSR-Est</strain>
    </source>
</reference>
<dbReference type="Gene3D" id="6.10.30.10">
    <property type="match status" value="1"/>
</dbReference>
<dbReference type="Proteomes" id="UP000663292">
    <property type="component" value="Chromosome"/>
</dbReference>
<organism evidence="3 4">
    <name type="scientific">Halapricum desulfuricans</name>
    <dbReference type="NCBI Taxonomy" id="2841257"/>
    <lineage>
        <taxon>Archaea</taxon>
        <taxon>Methanobacteriati</taxon>
        <taxon>Methanobacteriota</taxon>
        <taxon>Stenosarchaea group</taxon>
        <taxon>Halobacteria</taxon>
        <taxon>Halobacteriales</taxon>
        <taxon>Haloarculaceae</taxon>
        <taxon>Halapricum</taxon>
    </lineage>
</organism>
<sequence>MSDDEIHNDGYDQALDAIENGEPYALECPDGHQSMPPRRVCPECGSGDLEEVEIPTTGELLTYNVTHVPTPDFADDVPYVLGIAEFDDVRLTGRVQADADEVDVGTSVEVGLGESETTERPLVVFELA</sequence>
<dbReference type="SUPFAM" id="SSF50249">
    <property type="entry name" value="Nucleic acid-binding proteins"/>
    <property type="match status" value="1"/>
</dbReference>
<keyword evidence="4" id="KW-1185">Reference proteome</keyword>
<dbReference type="Pfam" id="PF12172">
    <property type="entry name" value="zf-ChsH2"/>
    <property type="match status" value="1"/>
</dbReference>
<protein>
    <submittedName>
        <fullName evidence="3">OB-fold domain and Zn-ribbon containing protein,possible acyl-CoA-binding protein</fullName>
    </submittedName>
</protein>
<dbReference type="InterPro" id="IPR052513">
    <property type="entry name" value="Thioester_dehydratase-like"/>
</dbReference>
<name>A0A897NQV2_9EURY</name>
<dbReference type="Pfam" id="PF01796">
    <property type="entry name" value="OB_ChsH2_C"/>
    <property type="match status" value="1"/>
</dbReference>
<dbReference type="InterPro" id="IPR012340">
    <property type="entry name" value="NA-bd_OB-fold"/>
</dbReference>
<dbReference type="GeneID" id="68858267"/>
<evidence type="ECO:0000313" key="3">
    <source>
        <dbReference type="EMBL" id="QSG15158.1"/>
    </source>
</evidence>
<dbReference type="InterPro" id="IPR022002">
    <property type="entry name" value="ChsH2_Znr"/>
</dbReference>
<dbReference type="InterPro" id="IPR002878">
    <property type="entry name" value="ChsH2_C"/>
</dbReference>
<dbReference type="PANTHER" id="PTHR34075">
    <property type="entry name" value="BLR3430 PROTEIN"/>
    <property type="match status" value="1"/>
</dbReference>
<proteinExistence type="predicted"/>
<dbReference type="RefSeq" id="WP_229120416.1">
    <property type="nucleotide sequence ID" value="NZ_CP064791.1"/>
</dbReference>
<gene>
    <name evidence="3" type="ORF">HSEST_1632</name>
</gene>
<evidence type="ECO:0000259" key="2">
    <source>
        <dbReference type="Pfam" id="PF12172"/>
    </source>
</evidence>
<evidence type="ECO:0000259" key="1">
    <source>
        <dbReference type="Pfam" id="PF01796"/>
    </source>
</evidence>
<evidence type="ECO:0000313" key="4">
    <source>
        <dbReference type="Proteomes" id="UP000663292"/>
    </source>
</evidence>
<dbReference type="PANTHER" id="PTHR34075:SF5">
    <property type="entry name" value="BLR3430 PROTEIN"/>
    <property type="match status" value="1"/>
</dbReference>
<feature type="domain" description="ChsH2 C-terminal OB-fold" evidence="1">
    <location>
        <begin position="51"/>
        <end position="110"/>
    </location>
</feature>
<dbReference type="AlphaFoldDB" id="A0A897NQV2"/>
<feature type="domain" description="ChsH2 rubredoxin-like zinc ribbon" evidence="2">
    <location>
        <begin position="28"/>
        <end position="50"/>
    </location>
</feature>